<dbReference type="Gene3D" id="3.30.70.1730">
    <property type="match status" value="1"/>
</dbReference>
<dbReference type="Proteomes" id="UP001153712">
    <property type="component" value="Chromosome 9"/>
</dbReference>
<dbReference type="EMBL" id="OU900102">
    <property type="protein sequence ID" value="CAG9865372.1"/>
    <property type="molecule type" value="Genomic_DNA"/>
</dbReference>
<evidence type="ECO:0000256" key="3">
    <source>
        <dbReference type="ARBA" id="ARBA00035716"/>
    </source>
</evidence>
<reference evidence="4" key="1">
    <citation type="submission" date="2022-01" db="EMBL/GenBank/DDBJ databases">
        <authorList>
            <person name="King R."/>
        </authorList>
    </citation>
    <scope>NUCLEOTIDE SEQUENCE</scope>
</reference>
<dbReference type="PANTHER" id="PTHR11560">
    <property type="entry name" value="39S RIBOSOMAL PROTEIN L10, MITOCHONDRIAL"/>
    <property type="match status" value="1"/>
</dbReference>
<comment type="similarity">
    <text evidence="1">Belongs to the universal ribosomal protein uL10 family.</text>
</comment>
<evidence type="ECO:0000313" key="5">
    <source>
        <dbReference type="Proteomes" id="UP001153712"/>
    </source>
</evidence>
<name>A0A9N9XX00_PHYSR</name>
<dbReference type="InterPro" id="IPR043141">
    <property type="entry name" value="Ribosomal_uL10-like_sf"/>
</dbReference>
<gene>
    <name evidence="4" type="ORF">PHYEVI_LOCUS11607</name>
</gene>
<accession>A0A9N9XX00</accession>
<dbReference type="AlphaFoldDB" id="A0A9N9XX00"/>
<evidence type="ECO:0000313" key="4">
    <source>
        <dbReference type="EMBL" id="CAG9865372.1"/>
    </source>
</evidence>
<organism evidence="4 5">
    <name type="scientific">Phyllotreta striolata</name>
    <name type="common">Striped flea beetle</name>
    <name type="synonym">Crioceris striolata</name>
    <dbReference type="NCBI Taxonomy" id="444603"/>
    <lineage>
        <taxon>Eukaryota</taxon>
        <taxon>Metazoa</taxon>
        <taxon>Ecdysozoa</taxon>
        <taxon>Arthropoda</taxon>
        <taxon>Hexapoda</taxon>
        <taxon>Insecta</taxon>
        <taxon>Pterygota</taxon>
        <taxon>Neoptera</taxon>
        <taxon>Endopterygota</taxon>
        <taxon>Coleoptera</taxon>
        <taxon>Polyphaga</taxon>
        <taxon>Cucujiformia</taxon>
        <taxon>Chrysomeloidea</taxon>
        <taxon>Chrysomelidae</taxon>
        <taxon>Galerucinae</taxon>
        <taxon>Alticini</taxon>
        <taxon>Phyllotreta</taxon>
    </lineage>
</organism>
<dbReference type="SUPFAM" id="SSF160369">
    <property type="entry name" value="Ribosomal protein L10-like"/>
    <property type="match status" value="1"/>
</dbReference>
<evidence type="ECO:0000256" key="1">
    <source>
        <dbReference type="ARBA" id="ARBA00008889"/>
    </source>
</evidence>
<dbReference type="InterPro" id="IPR047865">
    <property type="entry name" value="Ribosomal_uL10_bac_type"/>
</dbReference>
<protein>
    <recommendedName>
        <fullName evidence="2">Large ribosomal subunit protein uL10m</fullName>
    </recommendedName>
    <alternativeName>
        <fullName evidence="3">39S ribosomal protein L10, mitochondrial</fullName>
    </alternativeName>
</protein>
<proteinExistence type="inferred from homology"/>
<dbReference type="OrthoDB" id="360689at2759"/>
<sequence length="245" mass="28411">MAFISRRALLETVTPVFQCKRFRGKINVQKPKPPHFVKATYLSLAKPWFINPKKDKAPIELCNLLNHKYDKHEEEENMYAKLLGRELYKDFANSKMILFYHHNSIKSDEFYKYFALFKRQNMDLKKIGKQVLTLAVTGTRFEPVLDFYLTANNMILFSPEPAIDTVLKINKKCPRLVLLTGIYENQLLSKDDLEKYSKIPNIQAAQAELVQTMNALGSKLVTDLNAHQTNLVGNLESRIKQLEEE</sequence>
<keyword evidence="5" id="KW-1185">Reference proteome</keyword>
<evidence type="ECO:0000256" key="2">
    <source>
        <dbReference type="ARBA" id="ARBA00035707"/>
    </source>
</evidence>